<proteinExistence type="predicted"/>
<evidence type="ECO:0000313" key="1">
    <source>
        <dbReference type="EMBL" id="KAK4768157.1"/>
    </source>
</evidence>
<name>A0AAN7KSB0_9MYRT</name>
<sequence>MSSRIAEGRVMAGFSGDGRKDKDALLMVRGLLTEDREHTWRFATVYKIFGLWPSNAHHPHHHNISAYLSFVLSMLLSSPLHFSSPSPPLKPLQGKEISLELLCTEIYPVSIHISSKSSDL</sequence>
<evidence type="ECO:0000313" key="2">
    <source>
        <dbReference type="Proteomes" id="UP001345219"/>
    </source>
</evidence>
<accession>A0AAN7KSB0</accession>
<dbReference type="EMBL" id="JAXIOK010000006">
    <property type="protein sequence ID" value="KAK4768157.1"/>
    <property type="molecule type" value="Genomic_DNA"/>
</dbReference>
<comment type="caution">
    <text evidence="1">The sequence shown here is derived from an EMBL/GenBank/DDBJ whole genome shotgun (WGS) entry which is preliminary data.</text>
</comment>
<dbReference type="Proteomes" id="UP001345219">
    <property type="component" value="Chromosome 3"/>
</dbReference>
<gene>
    <name evidence="1" type="ORF">SAY87_003298</name>
</gene>
<organism evidence="1 2">
    <name type="scientific">Trapa incisa</name>
    <dbReference type="NCBI Taxonomy" id="236973"/>
    <lineage>
        <taxon>Eukaryota</taxon>
        <taxon>Viridiplantae</taxon>
        <taxon>Streptophyta</taxon>
        <taxon>Embryophyta</taxon>
        <taxon>Tracheophyta</taxon>
        <taxon>Spermatophyta</taxon>
        <taxon>Magnoliopsida</taxon>
        <taxon>eudicotyledons</taxon>
        <taxon>Gunneridae</taxon>
        <taxon>Pentapetalae</taxon>
        <taxon>rosids</taxon>
        <taxon>malvids</taxon>
        <taxon>Myrtales</taxon>
        <taxon>Lythraceae</taxon>
        <taxon>Trapa</taxon>
    </lineage>
</organism>
<reference evidence="1 2" key="1">
    <citation type="journal article" date="2023" name="Hortic Res">
        <title>Pangenome of water caltrop reveals structural variations and asymmetric subgenome divergence after allopolyploidization.</title>
        <authorList>
            <person name="Zhang X."/>
            <person name="Chen Y."/>
            <person name="Wang L."/>
            <person name="Yuan Y."/>
            <person name="Fang M."/>
            <person name="Shi L."/>
            <person name="Lu R."/>
            <person name="Comes H.P."/>
            <person name="Ma Y."/>
            <person name="Chen Y."/>
            <person name="Huang G."/>
            <person name="Zhou Y."/>
            <person name="Zheng Z."/>
            <person name="Qiu Y."/>
        </authorList>
    </citation>
    <scope>NUCLEOTIDE SEQUENCE [LARGE SCALE GENOMIC DNA]</scope>
    <source>
        <tissue evidence="1">Roots</tissue>
    </source>
</reference>
<keyword evidence="2" id="KW-1185">Reference proteome</keyword>
<dbReference type="AlphaFoldDB" id="A0AAN7KSB0"/>
<protein>
    <submittedName>
        <fullName evidence="1">Uncharacterized protein</fullName>
    </submittedName>
</protein>